<reference evidence="7" key="1">
    <citation type="submission" date="2021-01" db="EMBL/GenBank/DDBJ databases">
        <title>Whole genome shotgun sequence of Dactylosporangium siamense NBRC 106093.</title>
        <authorList>
            <person name="Komaki H."/>
            <person name="Tamura T."/>
        </authorList>
    </citation>
    <scope>NUCLEOTIDE SEQUENCE</scope>
    <source>
        <strain evidence="7">NBRC 106093</strain>
    </source>
</reference>
<dbReference type="InterPro" id="IPR016167">
    <property type="entry name" value="FAD-bd_PCMH_sub1"/>
</dbReference>
<gene>
    <name evidence="7" type="ORF">Dsi01nite_006260</name>
</gene>
<name>A0A919PD52_9ACTN</name>
<dbReference type="Gene3D" id="3.40.462.20">
    <property type="match status" value="1"/>
</dbReference>
<evidence type="ECO:0000313" key="8">
    <source>
        <dbReference type="Proteomes" id="UP000660611"/>
    </source>
</evidence>
<dbReference type="InterPro" id="IPR016166">
    <property type="entry name" value="FAD-bd_PCMH"/>
</dbReference>
<dbReference type="PANTHER" id="PTHR42973:SF39">
    <property type="entry name" value="FAD-BINDING PCMH-TYPE DOMAIN-CONTAINING PROTEIN"/>
    <property type="match status" value="1"/>
</dbReference>
<evidence type="ECO:0000256" key="3">
    <source>
        <dbReference type="ARBA" id="ARBA00022630"/>
    </source>
</evidence>
<dbReference type="Gene3D" id="3.30.43.10">
    <property type="entry name" value="Uridine Diphospho-n-acetylenolpyruvylglucosamine Reductase, domain 2"/>
    <property type="match status" value="1"/>
</dbReference>
<protein>
    <submittedName>
        <fullName evidence="7">Oxidoreductase</fullName>
    </submittedName>
</protein>
<dbReference type="Proteomes" id="UP000660611">
    <property type="component" value="Unassembled WGS sequence"/>
</dbReference>
<dbReference type="InterPro" id="IPR006094">
    <property type="entry name" value="Oxid_FAD_bind_N"/>
</dbReference>
<dbReference type="InterPro" id="IPR006093">
    <property type="entry name" value="Oxy_OxRdtase_FAD_BS"/>
</dbReference>
<dbReference type="PANTHER" id="PTHR42973">
    <property type="entry name" value="BINDING OXIDOREDUCTASE, PUTATIVE (AFU_ORTHOLOGUE AFUA_1G17690)-RELATED"/>
    <property type="match status" value="1"/>
</dbReference>
<dbReference type="InterPro" id="IPR050416">
    <property type="entry name" value="FAD-linked_Oxidoreductase"/>
</dbReference>
<organism evidence="7 8">
    <name type="scientific">Dactylosporangium siamense</name>
    <dbReference type="NCBI Taxonomy" id="685454"/>
    <lineage>
        <taxon>Bacteria</taxon>
        <taxon>Bacillati</taxon>
        <taxon>Actinomycetota</taxon>
        <taxon>Actinomycetes</taxon>
        <taxon>Micromonosporales</taxon>
        <taxon>Micromonosporaceae</taxon>
        <taxon>Dactylosporangium</taxon>
    </lineage>
</organism>
<evidence type="ECO:0000256" key="5">
    <source>
        <dbReference type="ARBA" id="ARBA00023002"/>
    </source>
</evidence>
<feature type="domain" description="FAD-binding PCMH-type" evidence="6">
    <location>
        <begin position="29"/>
        <end position="199"/>
    </location>
</feature>
<dbReference type="Pfam" id="PF01565">
    <property type="entry name" value="FAD_binding_4"/>
    <property type="match status" value="1"/>
</dbReference>
<dbReference type="GO" id="GO:0016491">
    <property type="term" value="F:oxidoreductase activity"/>
    <property type="evidence" value="ECO:0007669"/>
    <property type="project" value="UniProtKB-KW"/>
</dbReference>
<keyword evidence="8" id="KW-1185">Reference proteome</keyword>
<comment type="caution">
    <text evidence="7">The sequence shown here is derived from an EMBL/GenBank/DDBJ whole genome shotgun (WGS) entry which is preliminary data.</text>
</comment>
<proteinExistence type="inferred from homology"/>
<evidence type="ECO:0000256" key="1">
    <source>
        <dbReference type="ARBA" id="ARBA00001974"/>
    </source>
</evidence>
<dbReference type="EMBL" id="BONQ01000015">
    <property type="protein sequence ID" value="GIG42585.1"/>
    <property type="molecule type" value="Genomic_DNA"/>
</dbReference>
<dbReference type="AlphaFoldDB" id="A0A919PD52"/>
<sequence length="458" mass="48467">MDLTGFRGTLLRPEDPGYDPARHVFNRRFDRRPALLARPRDTADVAVAVRAARAAGARLAVRGGGHNFAGYAAQDGGLVLDTRGLRDLHVDREAGVFTVGAGLTWGEADTFSHRYGLATAGGSMSKVGVAGFTLGTGLGWLARAYGLAGDNLVGATVVTADGTVMEADAEREPDLYWALRGGTPNFGVVTSLRFRLHPVHTVLGGTLVFGIDDAARVIRAVRDATVAAPAALSWAAVLVTAPPAEPWPAGVRGRPVLLLPVAWCGAPGEGERVLAGVRAAAGPALLDLVTAMPYPAFQRQADESAPDGARWDVRSEWLSTVDDEAVDALVDGARAGRAPLSEVLIRPLGGALTDGPDTPFSFRHAGWLLEVLTGWWPGDPDEDGHLDWMERTWRSLCRVSAGGPCVSHLGVGEPPERTRAAFSPAVHARLVAVKHRFDPDGFFQAAPQLGDEERPCSS</sequence>
<dbReference type="InterPro" id="IPR036318">
    <property type="entry name" value="FAD-bd_PCMH-like_sf"/>
</dbReference>
<comment type="similarity">
    <text evidence="2">Belongs to the oxygen-dependent FAD-linked oxidoreductase family.</text>
</comment>
<comment type="cofactor">
    <cofactor evidence="1">
        <name>FAD</name>
        <dbReference type="ChEBI" id="CHEBI:57692"/>
    </cofactor>
</comment>
<dbReference type="RefSeq" id="WP_203844473.1">
    <property type="nucleotide sequence ID" value="NZ_BAAAVW010000002.1"/>
</dbReference>
<dbReference type="SUPFAM" id="SSF56176">
    <property type="entry name" value="FAD-binding/transporter-associated domain-like"/>
    <property type="match status" value="1"/>
</dbReference>
<accession>A0A919PD52</accession>
<dbReference type="PROSITE" id="PS51387">
    <property type="entry name" value="FAD_PCMH"/>
    <property type="match status" value="1"/>
</dbReference>
<dbReference type="InterPro" id="IPR016164">
    <property type="entry name" value="FAD-linked_Oxase-like_C"/>
</dbReference>
<keyword evidence="4" id="KW-0274">FAD</keyword>
<keyword evidence="3" id="KW-0285">Flavoprotein</keyword>
<evidence type="ECO:0000259" key="6">
    <source>
        <dbReference type="PROSITE" id="PS51387"/>
    </source>
</evidence>
<keyword evidence="5" id="KW-0560">Oxidoreductase</keyword>
<evidence type="ECO:0000256" key="4">
    <source>
        <dbReference type="ARBA" id="ARBA00022827"/>
    </source>
</evidence>
<evidence type="ECO:0000256" key="2">
    <source>
        <dbReference type="ARBA" id="ARBA00005466"/>
    </source>
</evidence>
<dbReference type="Gene3D" id="3.30.465.10">
    <property type="match status" value="1"/>
</dbReference>
<dbReference type="PROSITE" id="PS00862">
    <property type="entry name" value="OX2_COVAL_FAD"/>
    <property type="match status" value="1"/>
</dbReference>
<dbReference type="InterPro" id="IPR016169">
    <property type="entry name" value="FAD-bd_PCMH_sub2"/>
</dbReference>
<dbReference type="GO" id="GO:0071949">
    <property type="term" value="F:FAD binding"/>
    <property type="evidence" value="ECO:0007669"/>
    <property type="project" value="InterPro"/>
</dbReference>
<evidence type="ECO:0000313" key="7">
    <source>
        <dbReference type="EMBL" id="GIG42585.1"/>
    </source>
</evidence>
<dbReference type="SUPFAM" id="SSF55103">
    <property type="entry name" value="FAD-linked oxidases, C-terminal domain"/>
    <property type="match status" value="1"/>
</dbReference>